<dbReference type="InterPro" id="IPR001752">
    <property type="entry name" value="Kinesin_motor_dom"/>
</dbReference>
<evidence type="ECO:0000256" key="5">
    <source>
        <dbReference type="PROSITE-ProRule" id="PRU00283"/>
    </source>
</evidence>
<evidence type="ECO:0000256" key="3">
    <source>
        <dbReference type="ARBA" id="ARBA00022840"/>
    </source>
</evidence>
<evidence type="ECO:0000313" key="9">
    <source>
        <dbReference type="RefSeq" id="XP_049310409.1"/>
    </source>
</evidence>
<evidence type="ECO:0000259" key="7">
    <source>
        <dbReference type="PROSITE" id="PS50067"/>
    </source>
</evidence>
<keyword evidence="3 5" id="KW-0067">ATP-binding</keyword>
<dbReference type="InterPro" id="IPR036961">
    <property type="entry name" value="Kinesin_motor_dom_sf"/>
</dbReference>
<dbReference type="SUPFAM" id="SSF52540">
    <property type="entry name" value="P-loop containing nucleoside triphosphate hydrolases"/>
    <property type="match status" value="1"/>
</dbReference>
<dbReference type="GeneID" id="125778106"/>
<reference evidence="8" key="1">
    <citation type="submission" date="2025-05" db="UniProtKB">
        <authorList>
            <consortium name="RefSeq"/>
        </authorList>
    </citation>
    <scope>NUCLEOTIDE SEQUENCE [LARGE SCALE GENOMIC DNA]</scope>
</reference>
<dbReference type="Proteomes" id="UP001652620">
    <property type="component" value="Chromosome 1"/>
</dbReference>
<proteinExistence type="inferred from homology"/>
<protein>
    <submittedName>
        <fullName evidence="9">Kinesin-like protein KIF18A</fullName>
    </submittedName>
</protein>
<evidence type="ECO:0000256" key="1">
    <source>
        <dbReference type="ARBA" id="ARBA00004245"/>
    </source>
</evidence>
<keyword evidence="5" id="KW-0505">Motor protein</keyword>
<keyword evidence="4" id="KW-0963">Cytoplasm</keyword>
<dbReference type="InterPro" id="IPR027640">
    <property type="entry name" value="Kinesin-like_fam"/>
</dbReference>
<comment type="subcellular location">
    <subcellularLocation>
        <location evidence="1">Cytoplasm</location>
        <location evidence="1">Cytoskeleton</location>
    </subcellularLocation>
</comment>
<keyword evidence="8" id="KW-1185">Reference proteome</keyword>
<dbReference type="RefSeq" id="XP_049310409.1">
    <property type="nucleotide sequence ID" value="XM_049454452.1"/>
</dbReference>
<dbReference type="PROSITE" id="PS50067">
    <property type="entry name" value="KINESIN_MOTOR_2"/>
    <property type="match status" value="1"/>
</dbReference>
<keyword evidence="4" id="KW-0206">Cytoskeleton</keyword>
<organism evidence="8 9">
    <name type="scientific">Bactrocera dorsalis</name>
    <name type="common">Oriental fruit fly</name>
    <name type="synonym">Dacus dorsalis</name>
    <dbReference type="NCBI Taxonomy" id="27457"/>
    <lineage>
        <taxon>Eukaryota</taxon>
        <taxon>Metazoa</taxon>
        <taxon>Ecdysozoa</taxon>
        <taxon>Arthropoda</taxon>
        <taxon>Hexapoda</taxon>
        <taxon>Insecta</taxon>
        <taxon>Pterygota</taxon>
        <taxon>Neoptera</taxon>
        <taxon>Endopterygota</taxon>
        <taxon>Diptera</taxon>
        <taxon>Brachycera</taxon>
        <taxon>Muscomorpha</taxon>
        <taxon>Tephritoidea</taxon>
        <taxon>Tephritidae</taxon>
        <taxon>Bactrocera</taxon>
        <taxon>Bactrocera</taxon>
    </lineage>
</organism>
<sequence>MSTEQTNINVVVRVRPYNRRELEQNQPQIVKVLDNNDLLFDPDEEDDEFFFQGTKQNYQDITKRVNKKISMDFDRVYDPEATNQQIFEECTSLLVASVLNGYNCSVFVYGATGAGKTFTMLGSDTCPGLTFLTMRELFEKIQVQSTTHKFDVGVSYLEVYNELVMNLLTKTGLLKLREDSNGVVVSGLVLKAIYSANEFLQLLAQGNSNRTEYVIVNQKSKIKSMNFREKLKKENIAYNTLLERNSIKSEEMLTASTSGYNKQIARLEEESTRWRRKLHDAKKDLEKLKLEIKESKYVEILKKYEKGKDLEVRHSKQDISINHISGSKDHVRKLTL</sequence>
<feature type="coiled-coil region" evidence="6">
    <location>
        <begin position="264"/>
        <end position="298"/>
    </location>
</feature>
<feature type="binding site" evidence="5">
    <location>
        <begin position="110"/>
        <end position="117"/>
    </location>
    <ligand>
        <name>ATP</name>
        <dbReference type="ChEBI" id="CHEBI:30616"/>
    </ligand>
</feature>
<gene>
    <name evidence="9" type="primary">LOC125778106</name>
</gene>
<evidence type="ECO:0000313" key="8">
    <source>
        <dbReference type="Proteomes" id="UP001652620"/>
    </source>
</evidence>
<dbReference type="Pfam" id="PF00225">
    <property type="entry name" value="Kinesin"/>
    <property type="match status" value="1"/>
</dbReference>
<evidence type="ECO:0000256" key="6">
    <source>
        <dbReference type="SAM" id="Coils"/>
    </source>
</evidence>
<dbReference type="Gene3D" id="3.40.850.10">
    <property type="entry name" value="Kinesin motor domain"/>
    <property type="match status" value="1"/>
</dbReference>
<dbReference type="SMART" id="SM00129">
    <property type="entry name" value="KISc"/>
    <property type="match status" value="1"/>
</dbReference>
<feature type="domain" description="Kinesin motor" evidence="7">
    <location>
        <begin position="7"/>
        <end position="211"/>
    </location>
</feature>
<evidence type="ECO:0000256" key="2">
    <source>
        <dbReference type="ARBA" id="ARBA00022741"/>
    </source>
</evidence>
<dbReference type="InterPro" id="IPR027417">
    <property type="entry name" value="P-loop_NTPase"/>
</dbReference>
<accession>A0ABM3JMH1</accession>
<dbReference type="PANTHER" id="PTHR47968">
    <property type="entry name" value="CENTROMERE PROTEIN E"/>
    <property type="match status" value="1"/>
</dbReference>
<comment type="similarity">
    <text evidence="5">Belongs to the TRAFAC class myosin-kinesin ATPase superfamily. Kinesin family.</text>
</comment>
<keyword evidence="6" id="KW-0175">Coiled coil</keyword>
<name>A0ABM3JMH1_BACDO</name>
<dbReference type="PANTHER" id="PTHR47968:SF65">
    <property type="entry name" value="KINESIN MOTOR DOMAIN-CONTAINING PROTEIN"/>
    <property type="match status" value="1"/>
</dbReference>
<keyword evidence="2 5" id="KW-0547">Nucleotide-binding</keyword>
<reference evidence="9" key="2">
    <citation type="submission" date="2025-08" db="UniProtKB">
        <authorList>
            <consortium name="RefSeq"/>
        </authorList>
    </citation>
    <scope>IDENTIFICATION</scope>
    <source>
        <tissue evidence="9">Adult</tissue>
    </source>
</reference>
<evidence type="ECO:0000256" key="4">
    <source>
        <dbReference type="ARBA" id="ARBA00023212"/>
    </source>
</evidence>